<dbReference type="HOGENOM" id="CLU_079569_1_0_6"/>
<reference evidence="8" key="1">
    <citation type="submission" date="2014-09" db="EMBL/GenBank/DDBJ databases">
        <authorList>
            <person name="Hjerde E."/>
        </authorList>
    </citation>
    <scope>NUCLEOTIDE SEQUENCE [LARGE SCALE GENOMIC DNA]</scope>
    <source>
        <strain evidence="8">06/09/139</strain>
    </source>
</reference>
<dbReference type="GO" id="GO:0005886">
    <property type="term" value="C:plasma membrane"/>
    <property type="evidence" value="ECO:0007669"/>
    <property type="project" value="UniProtKB-SubCell"/>
</dbReference>
<proteinExistence type="predicted"/>
<comment type="subcellular location">
    <subcellularLocation>
        <location evidence="1">Cell membrane</location>
        <topology evidence="1">Multi-pass membrane protein</topology>
    </subcellularLocation>
</comment>
<evidence type="ECO:0000256" key="4">
    <source>
        <dbReference type="ARBA" id="ARBA00022989"/>
    </source>
</evidence>
<evidence type="ECO:0000256" key="5">
    <source>
        <dbReference type="ARBA" id="ARBA00023136"/>
    </source>
</evidence>
<evidence type="ECO:0000256" key="3">
    <source>
        <dbReference type="ARBA" id="ARBA00022692"/>
    </source>
</evidence>
<dbReference type="PATRIC" id="fig|80852.17.peg.4077"/>
<keyword evidence="3 6" id="KW-0812">Transmembrane</keyword>
<dbReference type="KEGG" id="awd:AWOD_II_1268"/>
<keyword evidence="2" id="KW-1003">Cell membrane</keyword>
<dbReference type="Proteomes" id="UP000032427">
    <property type="component" value="Chromosome 2"/>
</dbReference>
<evidence type="ECO:0000256" key="1">
    <source>
        <dbReference type="ARBA" id="ARBA00004651"/>
    </source>
</evidence>
<feature type="transmembrane region" description="Helical" evidence="6">
    <location>
        <begin position="41"/>
        <end position="62"/>
    </location>
</feature>
<dbReference type="PANTHER" id="PTHR30086:SF20">
    <property type="entry name" value="ARGININE EXPORTER PROTEIN ARGO-RELATED"/>
    <property type="match status" value="1"/>
</dbReference>
<dbReference type="Pfam" id="PF01810">
    <property type="entry name" value="LysE"/>
    <property type="match status" value="1"/>
</dbReference>
<organism evidence="7 8">
    <name type="scientific">Aliivibrio wodanis</name>
    <dbReference type="NCBI Taxonomy" id="80852"/>
    <lineage>
        <taxon>Bacteria</taxon>
        <taxon>Pseudomonadati</taxon>
        <taxon>Pseudomonadota</taxon>
        <taxon>Gammaproteobacteria</taxon>
        <taxon>Vibrionales</taxon>
        <taxon>Vibrionaceae</taxon>
        <taxon>Aliivibrio</taxon>
    </lineage>
</organism>
<name>A0A090I8B6_9GAMM</name>
<accession>A0A090I8B6</accession>
<dbReference type="EMBL" id="LN554847">
    <property type="protein sequence ID" value="CED57881.1"/>
    <property type="molecule type" value="Genomic_DNA"/>
</dbReference>
<dbReference type="OrthoDB" id="9812084at2"/>
<keyword evidence="8" id="KW-1185">Reference proteome</keyword>
<dbReference type="GeneID" id="28543524"/>
<dbReference type="InterPro" id="IPR001123">
    <property type="entry name" value="LeuE-type"/>
</dbReference>
<dbReference type="AlphaFoldDB" id="A0A090I8B6"/>
<dbReference type="STRING" id="80852.AWOD_II_1268"/>
<dbReference type="GO" id="GO:0033228">
    <property type="term" value="P:cysteine export across plasma membrane"/>
    <property type="evidence" value="ECO:0007669"/>
    <property type="project" value="TreeGrafter"/>
</dbReference>
<keyword evidence="5 6" id="KW-0472">Membrane</keyword>
<dbReference type="PANTHER" id="PTHR30086">
    <property type="entry name" value="ARGININE EXPORTER PROTEIN ARGO"/>
    <property type="match status" value="1"/>
</dbReference>
<evidence type="ECO:0000313" key="7">
    <source>
        <dbReference type="EMBL" id="CED57881.1"/>
    </source>
</evidence>
<dbReference type="GO" id="GO:0015171">
    <property type="term" value="F:amino acid transmembrane transporter activity"/>
    <property type="evidence" value="ECO:0007669"/>
    <property type="project" value="TreeGrafter"/>
</dbReference>
<protein>
    <submittedName>
        <fullName evidence="7">Transmembrane transporter protein, LysE family</fullName>
    </submittedName>
</protein>
<evidence type="ECO:0000256" key="2">
    <source>
        <dbReference type="ARBA" id="ARBA00022475"/>
    </source>
</evidence>
<gene>
    <name evidence="7" type="ORF">AWOD_II_1268</name>
</gene>
<keyword evidence="4 6" id="KW-1133">Transmembrane helix</keyword>
<evidence type="ECO:0000256" key="6">
    <source>
        <dbReference type="SAM" id="Phobius"/>
    </source>
</evidence>
<sequence length="195" mass="21605">MDYTYLLALTTFAFVGAFTPGPNNIMLMTSGANVGFVRTIPHMLGVIFGFAFMLILVGFGLVQIFQTYPQLEKALQIISAVYLLYLAYKIASSKPVDNINGDYKPMSFLQAASFQWINPKGWSMSLSVMSIYATSADMFSVFLIAFVFICINVPTVSFWTAAGKQLQKRLTKPSHLKMFNYSMAGLLVGSMVMGF</sequence>
<feature type="transmembrane region" description="Helical" evidence="6">
    <location>
        <begin position="139"/>
        <end position="162"/>
    </location>
</feature>
<evidence type="ECO:0000313" key="8">
    <source>
        <dbReference type="Proteomes" id="UP000032427"/>
    </source>
</evidence>